<dbReference type="RefSeq" id="WP_166856843.1">
    <property type="nucleotide sequence ID" value="NZ_CP063989.1"/>
</dbReference>
<keyword evidence="2" id="KW-0732">Signal</keyword>
<protein>
    <recommendedName>
        <fullName evidence="3">AMIN-like domain-containing protein</fullName>
    </recommendedName>
</protein>
<organism evidence="4 5">
    <name type="scientific">Actinomyces respiraculi</name>
    <dbReference type="NCBI Taxonomy" id="2744574"/>
    <lineage>
        <taxon>Bacteria</taxon>
        <taxon>Bacillati</taxon>
        <taxon>Actinomycetota</taxon>
        <taxon>Actinomycetes</taxon>
        <taxon>Actinomycetales</taxon>
        <taxon>Actinomycetaceae</taxon>
        <taxon>Actinomyces</taxon>
    </lineage>
</organism>
<sequence length="222" mass="22878">MSALPHLSRRTLLATGAVAGMATLAACGSTRPDASQPTSTPTAQPVPPTTPATASGTGEPSQAPASDDPAEPTGIDWVSGDSSAEPSPGSALVVSGVRVGAHPEEGYDRVVVELTGPGVPGWNAMWVEQAHTQGKGEPIELAGSHTLVIYGTGATMALAADVPEALDRGARQTVPGGTGLIEADLQLTFEDQYQLTLGTETEEYRVFTLTEPTRLVVDVRRP</sequence>
<reference evidence="4 5" key="1">
    <citation type="submission" date="2020-11" db="EMBL/GenBank/DDBJ databases">
        <title>Actinomyces sp. ZJ750.</title>
        <authorList>
            <person name="Zhou J."/>
        </authorList>
    </citation>
    <scope>NUCLEOTIDE SEQUENCE [LARGE SCALE GENOMIC DNA]</scope>
    <source>
        <strain evidence="4 5">ZJ750</strain>
    </source>
</reference>
<feature type="domain" description="AMIN-like" evidence="3">
    <location>
        <begin position="93"/>
        <end position="220"/>
    </location>
</feature>
<name>A0A7T0PVH3_9ACTO</name>
<dbReference type="InterPro" id="IPR056303">
    <property type="entry name" value="AMIN-like"/>
</dbReference>
<evidence type="ECO:0000313" key="5">
    <source>
        <dbReference type="Proteomes" id="UP000594637"/>
    </source>
</evidence>
<evidence type="ECO:0000313" key="4">
    <source>
        <dbReference type="EMBL" id="QPL04719.1"/>
    </source>
</evidence>
<feature type="signal peptide" evidence="2">
    <location>
        <begin position="1"/>
        <end position="25"/>
    </location>
</feature>
<dbReference type="Pfam" id="PF24837">
    <property type="entry name" value="AMIN-like"/>
    <property type="match status" value="1"/>
</dbReference>
<keyword evidence="5" id="KW-1185">Reference proteome</keyword>
<dbReference type="Proteomes" id="UP000594637">
    <property type="component" value="Chromosome"/>
</dbReference>
<dbReference type="AlphaFoldDB" id="A0A7T0PVH3"/>
<dbReference type="EMBL" id="CP063989">
    <property type="protein sequence ID" value="QPL04719.1"/>
    <property type="molecule type" value="Genomic_DNA"/>
</dbReference>
<dbReference type="KEGG" id="arep:ID810_08010"/>
<proteinExistence type="predicted"/>
<gene>
    <name evidence="4" type="ORF">ID810_08010</name>
</gene>
<dbReference type="InterPro" id="IPR006311">
    <property type="entry name" value="TAT_signal"/>
</dbReference>
<evidence type="ECO:0000259" key="3">
    <source>
        <dbReference type="Pfam" id="PF24837"/>
    </source>
</evidence>
<accession>A0A7T0PVH3</accession>
<evidence type="ECO:0000256" key="1">
    <source>
        <dbReference type="SAM" id="MobiDB-lite"/>
    </source>
</evidence>
<feature type="region of interest" description="Disordered" evidence="1">
    <location>
        <begin position="28"/>
        <end position="91"/>
    </location>
</feature>
<feature type="chain" id="PRO_5039394924" description="AMIN-like domain-containing protein" evidence="2">
    <location>
        <begin position="26"/>
        <end position="222"/>
    </location>
</feature>
<feature type="compositionally biased region" description="Low complexity" evidence="1">
    <location>
        <begin position="34"/>
        <end position="43"/>
    </location>
</feature>
<evidence type="ECO:0000256" key="2">
    <source>
        <dbReference type="SAM" id="SignalP"/>
    </source>
</evidence>
<dbReference type="PROSITE" id="PS51318">
    <property type="entry name" value="TAT"/>
    <property type="match status" value="1"/>
</dbReference>